<dbReference type="InterPro" id="IPR053745">
    <property type="entry name" value="Viral_Tail_Comp_sf"/>
</dbReference>
<proteinExistence type="predicted"/>
<protein>
    <recommendedName>
        <fullName evidence="3">Tail protein</fullName>
    </recommendedName>
</protein>
<dbReference type="Pfam" id="PF11367">
    <property type="entry name" value="Tail_completion_gp17"/>
    <property type="match status" value="1"/>
</dbReference>
<dbReference type="EMBL" id="MT144620">
    <property type="protein sequence ID" value="QJH95470.1"/>
    <property type="molecule type" value="Genomic_DNA"/>
</dbReference>
<dbReference type="InterPro" id="IPR021508">
    <property type="entry name" value="Gp17-like"/>
</dbReference>
<sequence>MINLSKALITKAASSDFLSDVGGRLFKGRAPQGAEYPYAVYLIVSNAPEKTYTEDFENTIIQFSLFSAASGSTEIEGMYADLITLYDESTFDITDSTLIWMKRENATLMVEDHTTPAGTVQVWAYHVDYEVKTQAS</sequence>
<name>A0A6H1ZDL9_9ZZZZ</name>
<dbReference type="EMBL" id="MT143989">
    <property type="protein sequence ID" value="QJA45355.1"/>
    <property type="molecule type" value="Genomic_DNA"/>
</dbReference>
<dbReference type="AlphaFoldDB" id="A0A6H1ZDL9"/>
<accession>A0A6H1ZDL9</accession>
<evidence type="ECO:0008006" key="3">
    <source>
        <dbReference type="Google" id="ProtNLM"/>
    </source>
</evidence>
<dbReference type="Gene3D" id="3.30.2000.30">
    <property type="match status" value="1"/>
</dbReference>
<gene>
    <name evidence="1" type="ORF">TM448A00224_0020</name>
    <name evidence="2" type="ORF">TM448B00423_0039</name>
</gene>
<reference evidence="1" key="1">
    <citation type="submission" date="2020-03" db="EMBL/GenBank/DDBJ databases">
        <title>The deep terrestrial virosphere.</title>
        <authorList>
            <person name="Holmfeldt K."/>
            <person name="Nilsson E."/>
            <person name="Simone D."/>
            <person name="Lopez-Fernandez M."/>
            <person name="Wu X."/>
            <person name="de Brujin I."/>
            <person name="Lundin D."/>
            <person name="Andersson A."/>
            <person name="Bertilsson S."/>
            <person name="Dopson M."/>
        </authorList>
    </citation>
    <scope>NUCLEOTIDE SEQUENCE</scope>
    <source>
        <strain evidence="1">TM448A00224</strain>
        <strain evidence="2">TM448B00423</strain>
    </source>
</reference>
<organism evidence="1">
    <name type="scientific">viral metagenome</name>
    <dbReference type="NCBI Taxonomy" id="1070528"/>
    <lineage>
        <taxon>unclassified sequences</taxon>
        <taxon>metagenomes</taxon>
        <taxon>organismal metagenomes</taxon>
    </lineage>
</organism>
<evidence type="ECO:0000313" key="2">
    <source>
        <dbReference type="EMBL" id="QJH95470.1"/>
    </source>
</evidence>
<evidence type="ECO:0000313" key="1">
    <source>
        <dbReference type="EMBL" id="QJA45355.1"/>
    </source>
</evidence>